<dbReference type="GO" id="GO:0004252">
    <property type="term" value="F:serine-type endopeptidase activity"/>
    <property type="evidence" value="ECO:0007669"/>
    <property type="project" value="InterPro"/>
</dbReference>
<evidence type="ECO:0000256" key="1">
    <source>
        <dbReference type="ARBA" id="ARBA00007039"/>
    </source>
</evidence>
<dbReference type="EMBL" id="DPVV01000529">
    <property type="protein sequence ID" value="HCL03880.1"/>
    <property type="molecule type" value="Genomic_DNA"/>
</dbReference>
<dbReference type="InterPro" id="IPR023562">
    <property type="entry name" value="ClpP/TepA"/>
</dbReference>
<dbReference type="InterPro" id="IPR001907">
    <property type="entry name" value="ClpP"/>
</dbReference>
<dbReference type="SUPFAM" id="SSF52096">
    <property type="entry name" value="ClpP/crotonase"/>
    <property type="match status" value="1"/>
</dbReference>
<comment type="similarity">
    <text evidence="1 6">Belongs to the peptidase S14 family.</text>
</comment>
<dbReference type="CDD" id="cd07016">
    <property type="entry name" value="S14_ClpP_1"/>
    <property type="match status" value="1"/>
</dbReference>
<dbReference type="AlphaFoldDB" id="A0A3D2X9R1"/>
<evidence type="ECO:0000256" key="2">
    <source>
        <dbReference type="ARBA" id="ARBA00022490"/>
    </source>
</evidence>
<protein>
    <recommendedName>
        <fullName evidence="6">ATP-dependent Clp protease proteolytic subunit</fullName>
    </recommendedName>
</protein>
<keyword evidence="4" id="KW-0378">Hydrolase</keyword>
<evidence type="ECO:0000256" key="5">
    <source>
        <dbReference type="ARBA" id="ARBA00022825"/>
    </source>
</evidence>
<dbReference type="Proteomes" id="UP000262969">
    <property type="component" value="Unassembled WGS sequence"/>
</dbReference>
<organism evidence="7 8">
    <name type="scientific">Lachnoclostridium phytofermentans</name>
    <dbReference type="NCBI Taxonomy" id="66219"/>
    <lineage>
        <taxon>Bacteria</taxon>
        <taxon>Bacillati</taxon>
        <taxon>Bacillota</taxon>
        <taxon>Clostridia</taxon>
        <taxon>Lachnospirales</taxon>
        <taxon>Lachnospiraceae</taxon>
    </lineage>
</organism>
<evidence type="ECO:0000256" key="3">
    <source>
        <dbReference type="ARBA" id="ARBA00022670"/>
    </source>
</evidence>
<name>A0A3D2X9R1_9FIRM</name>
<proteinExistence type="inferred from homology"/>
<evidence type="ECO:0000313" key="7">
    <source>
        <dbReference type="EMBL" id="HCL03880.1"/>
    </source>
</evidence>
<evidence type="ECO:0000256" key="4">
    <source>
        <dbReference type="ARBA" id="ARBA00022801"/>
    </source>
</evidence>
<dbReference type="Gene3D" id="3.90.226.10">
    <property type="entry name" value="2-enoyl-CoA Hydratase, Chain A, domain 1"/>
    <property type="match status" value="1"/>
</dbReference>
<dbReference type="NCBIfam" id="NF045542">
    <property type="entry name" value="Clp_rel_HeadMat"/>
    <property type="match status" value="1"/>
</dbReference>
<keyword evidence="2" id="KW-0963">Cytoplasm</keyword>
<dbReference type="PANTHER" id="PTHR10381">
    <property type="entry name" value="ATP-DEPENDENT CLP PROTEASE PROTEOLYTIC SUBUNIT"/>
    <property type="match status" value="1"/>
</dbReference>
<dbReference type="PRINTS" id="PR00127">
    <property type="entry name" value="CLPPROTEASEP"/>
</dbReference>
<accession>A0A3D2X9R1</accession>
<gene>
    <name evidence="7" type="ORF">DHW61_15985</name>
</gene>
<reference evidence="7 8" key="1">
    <citation type="journal article" date="2018" name="Nat. Biotechnol.">
        <title>A standardized bacterial taxonomy based on genome phylogeny substantially revises the tree of life.</title>
        <authorList>
            <person name="Parks D.H."/>
            <person name="Chuvochina M."/>
            <person name="Waite D.W."/>
            <person name="Rinke C."/>
            <person name="Skarshewski A."/>
            <person name="Chaumeil P.A."/>
            <person name="Hugenholtz P."/>
        </authorList>
    </citation>
    <scope>NUCLEOTIDE SEQUENCE [LARGE SCALE GENOMIC DNA]</scope>
    <source>
        <strain evidence="7">UBA11728</strain>
    </source>
</reference>
<evidence type="ECO:0000256" key="6">
    <source>
        <dbReference type="RuleBase" id="RU003567"/>
    </source>
</evidence>
<comment type="caution">
    <text evidence="7">The sequence shown here is derived from an EMBL/GenBank/DDBJ whole genome shotgun (WGS) entry which is preliminary data.</text>
</comment>
<dbReference type="GO" id="GO:0006515">
    <property type="term" value="P:protein quality control for misfolded or incompletely synthesized proteins"/>
    <property type="evidence" value="ECO:0007669"/>
    <property type="project" value="TreeGrafter"/>
</dbReference>
<evidence type="ECO:0000313" key="8">
    <source>
        <dbReference type="Proteomes" id="UP000262969"/>
    </source>
</evidence>
<dbReference type="GO" id="GO:0004176">
    <property type="term" value="F:ATP-dependent peptidase activity"/>
    <property type="evidence" value="ECO:0007669"/>
    <property type="project" value="InterPro"/>
</dbReference>
<dbReference type="InterPro" id="IPR029045">
    <property type="entry name" value="ClpP/crotonase-like_dom_sf"/>
</dbReference>
<dbReference type="Pfam" id="PF00574">
    <property type="entry name" value="CLP_protease"/>
    <property type="match status" value="1"/>
</dbReference>
<dbReference type="PANTHER" id="PTHR10381:SF70">
    <property type="entry name" value="ATP-DEPENDENT CLP PROTEASE PROTEOLYTIC SUBUNIT"/>
    <property type="match status" value="1"/>
</dbReference>
<keyword evidence="5" id="KW-0720">Serine protease</keyword>
<dbReference type="GO" id="GO:0051117">
    <property type="term" value="F:ATPase binding"/>
    <property type="evidence" value="ECO:0007669"/>
    <property type="project" value="TreeGrafter"/>
</dbReference>
<dbReference type="GO" id="GO:0009368">
    <property type="term" value="C:endopeptidase Clp complex"/>
    <property type="evidence" value="ECO:0007669"/>
    <property type="project" value="TreeGrafter"/>
</dbReference>
<keyword evidence="3" id="KW-0645">Protease</keyword>
<sequence length="255" mass="28586">MRQFWNVVSNANTGENELRIDGPITMEQGFWDWLFDKPDRSATGLEKAIKSFNGKDITVWINSNGGECFAASVIYTALKNYKGKVTIKIDGTAISAASVIAMAGDEILMSPTSVMMIHNPLTVAQGEVKDMQKAIEILTEVKESILNAYVKKTNKSREEISALMDSEKWMSADTAIELGFADGKLFDELQNDDVMNGIIQGARLVYNSIDKEELAVKLKQFLEHEQPNNEAKNQPDNEVDFLLLKNQIEIEKLRF</sequence>